<dbReference type="PANTHER" id="PTHR23282:SF101">
    <property type="entry name" value="MAM DOMAIN-CONTAINING PROTEIN"/>
    <property type="match status" value="1"/>
</dbReference>
<accession>A0ABD0XB82</accession>
<dbReference type="InterPro" id="IPR000998">
    <property type="entry name" value="MAM_dom"/>
</dbReference>
<evidence type="ECO:0000313" key="2">
    <source>
        <dbReference type="EMBL" id="KAL0979007.1"/>
    </source>
</evidence>
<gene>
    <name evidence="2" type="ORF">UPYG_G00179220</name>
</gene>
<dbReference type="EMBL" id="JAGEUA010000005">
    <property type="protein sequence ID" value="KAL0979007.1"/>
    <property type="molecule type" value="Genomic_DNA"/>
</dbReference>
<dbReference type="SUPFAM" id="SSF49899">
    <property type="entry name" value="Concanavalin A-like lectins/glucanases"/>
    <property type="match status" value="1"/>
</dbReference>
<dbReference type="SMART" id="SM00137">
    <property type="entry name" value="MAM"/>
    <property type="match status" value="1"/>
</dbReference>
<dbReference type="InterPro" id="IPR013320">
    <property type="entry name" value="ConA-like_dom_sf"/>
</dbReference>
<protein>
    <recommendedName>
        <fullName evidence="1">MAM domain-containing protein</fullName>
    </recommendedName>
</protein>
<reference evidence="2 3" key="1">
    <citation type="submission" date="2024-06" db="EMBL/GenBank/DDBJ databases">
        <authorList>
            <person name="Pan Q."/>
            <person name="Wen M."/>
            <person name="Jouanno E."/>
            <person name="Zahm M."/>
            <person name="Klopp C."/>
            <person name="Cabau C."/>
            <person name="Louis A."/>
            <person name="Berthelot C."/>
            <person name="Parey E."/>
            <person name="Roest Crollius H."/>
            <person name="Montfort J."/>
            <person name="Robinson-Rechavi M."/>
            <person name="Bouchez O."/>
            <person name="Lampietro C."/>
            <person name="Lopez Roques C."/>
            <person name="Donnadieu C."/>
            <person name="Postlethwait J."/>
            <person name="Bobe J."/>
            <person name="Verreycken H."/>
            <person name="Guiguen Y."/>
        </authorList>
    </citation>
    <scope>NUCLEOTIDE SEQUENCE [LARGE SCALE GENOMIC DNA]</scope>
    <source>
        <strain evidence="2">Up_M1</strain>
        <tissue evidence="2">Testis</tissue>
    </source>
</reference>
<sequence length="267" mass="30268">MASGRWTTHWCCTSTMRTTWLRRRSGVSLKPPEKSGPRWKSHIPSLWPQRVVFVSICRNFWDCGLVAIDDITVIVGDCQITRGPLPGQCNFETGDCGYIQEKKTDSGDWLRMRGQTPTSYTGPRGDHTTGVGHFLYIEASLMRPGDTARMLSPVLRGSTEQQCLIFYYHMYGSGTGILSVLLRRNDSGHKALLWRHRGEQSISWMRAMVDYKCDCRHQIVFEAIRGPSIRSDIAIDDIVFTKGPCTADPSDNIPYSGFSENFNEIEY</sequence>
<organism evidence="2 3">
    <name type="scientific">Umbra pygmaea</name>
    <name type="common">Eastern mudminnow</name>
    <dbReference type="NCBI Taxonomy" id="75934"/>
    <lineage>
        <taxon>Eukaryota</taxon>
        <taxon>Metazoa</taxon>
        <taxon>Chordata</taxon>
        <taxon>Craniata</taxon>
        <taxon>Vertebrata</taxon>
        <taxon>Euteleostomi</taxon>
        <taxon>Actinopterygii</taxon>
        <taxon>Neopterygii</taxon>
        <taxon>Teleostei</taxon>
        <taxon>Protacanthopterygii</taxon>
        <taxon>Esociformes</taxon>
        <taxon>Umbridae</taxon>
        <taxon>Umbra</taxon>
    </lineage>
</organism>
<dbReference type="PANTHER" id="PTHR23282">
    <property type="entry name" value="APICAL ENDOSOMAL GLYCOPROTEIN PRECURSOR"/>
    <property type="match status" value="1"/>
</dbReference>
<keyword evidence="3" id="KW-1185">Reference proteome</keyword>
<dbReference type="AlphaFoldDB" id="A0ABD0XB82"/>
<dbReference type="Gene3D" id="2.60.120.200">
    <property type="match status" value="1"/>
</dbReference>
<feature type="domain" description="MAM" evidence="1">
    <location>
        <begin position="87"/>
        <end position="247"/>
    </location>
</feature>
<comment type="caution">
    <text evidence="2">The sequence shown here is derived from an EMBL/GenBank/DDBJ whole genome shotgun (WGS) entry which is preliminary data.</text>
</comment>
<dbReference type="CDD" id="cd06263">
    <property type="entry name" value="MAM"/>
    <property type="match status" value="1"/>
</dbReference>
<proteinExistence type="predicted"/>
<dbReference type="PRINTS" id="PR00020">
    <property type="entry name" value="MAMDOMAIN"/>
</dbReference>
<evidence type="ECO:0000259" key="1">
    <source>
        <dbReference type="PROSITE" id="PS50060"/>
    </source>
</evidence>
<evidence type="ECO:0000313" key="3">
    <source>
        <dbReference type="Proteomes" id="UP001557470"/>
    </source>
</evidence>
<dbReference type="InterPro" id="IPR051560">
    <property type="entry name" value="MAM_domain-containing"/>
</dbReference>
<dbReference type="Pfam" id="PF00629">
    <property type="entry name" value="MAM"/>
    <property type="match status" value="1"/>
</dbReference>
<name>A0ABD0XB82_UMBPY</name>
<dbReference type="PROSITE" id="PS50060">
    <property type="entry name" value="MAM_2"/>
    <property type="match status" value="1"/>
</dbReference>
<dbReference type="Proteomes" id="UP001557470">
    <property type="component" value="Unassembled WGS sequence"/>
</dbReference>